<dbReference type="InterPro" id="IPR056647">
    <property type="entry name" value="DUF7745"/>
</dbReference>
<accession>A0A9D5ALJ7</accession>
<evidence type="ECO:0000256" key="1">
    <source>
        <dbReference type="SAM" id="Coils"/>
    </source>
</evidence>
<dbReference type="Proteomes" id="UP001058974">
    <property type="component" value="Chromosome 5"/>
</dbReference>
<feature type="domain" description="DUF7745" evidence="3">
    <location>
        <begin position="3"/>
        <end position="61"/>
    </location>
</feature>
<gene>
    <name evidence="4" type="ORF">KIW84_056546</name>
</gene>
<dbReference type="EMBL" id="JAMSHJ010000005">
    <property type="protein sequence ID" value="KAI5411504.1"/>
    <property type="molecule type" value="Genomic_DNA"/>
</dbReference>
<keyword evidence="2" id="KW-0812">Transmembrane</keyword>
<feature type="coiled-coil region" evidence="1">
    <location>
        <begin position="61"/>
        <end position="88"/>
    </location>
</feature>
<dbReference type="AlphaFoldDB" id="A0A9D5ALJ7"/>
<evidence type="ECO:0000256" key="2">
    <source>
        <dbReference type="SAM" id="Phobius"/>
    </source>
</evidence>
<proteinExistence type="predicted"/>
<organism evidence="4 5">
    <name type="scientific">Pisum sativum</name>
    <name type="common">Garden pea</name>
    <name type="synonym">Lathyrus oleraceus</name>
    <dbReference type="NCBI Taxonomy" id="3888"/>
    <lineage>
        <taxon>Eukaryota</taxon>
        <taxon>Viridiplantae</taxon>
        <taxon>Streptophyta</taxon>
        <taxon>Embryophyta</taxon>
        <taxon>Tracheophyta</taxon>
        <taxon>Spermatophyta</taxon>
        <taxon>Magnoliopsida</taxon>
        <taxon>eudicotyledons</taxon>
        <taxon>Gunneridae</taxon>
        <taxon>Pentapetalae</taxon>
        <taxon>rosids</taxon>
        <taxon>fabids</taxon>
        <taxon>Fabales</taxon>
        <taxon>Fabaceae</taxon>
        <taxon>Papilionoideae</taxon>
        <taxon>50 kb inversion clade</taxon>
        <taxon>NPAAA clade</taxon>
        <taxon>Hologalegina</taxon>
        <taxon>IRL clade</taxon>
        <taxon>Fabeae</taxon>
        <taxon>Lathyrus</taxon>
    </lineage>
</organism>
<dbReference type="Pfam" id="PF24924">
    <property type="entry name" value="DUF7745"/>
    <property type="match status" value="1"/>
</dbReference>
<sequence length="139" mass="16193">MEFSRKFPEERDWALDKEGKWLPLNVVLALFIYGVVLFPNDDDYINPSIISVFAKIEENLKEKYQDDLAQANMGLTSLRKQLKQTEKECGDNHPWFDLVVKEKKALRYESDLEIQKLKLSLCNANAKVEVESRLKEEAV</sequence>
<keyword evidence="2" id="KW-1133">Transmembrane helix</keyword>
<evidence type="ECO:0000313" key="5">
    <source>
        <dbReference type="Proteomes" id="UP001058974"/>
    </source>
</evidence>
<comment type="caution">
    <text evidence="4">The sequence shown here is derived from an EMBL/GenBank/DDBJ whole genome shotgun (WGS) entry which is preliminary data.</text>
</comment>
<evidence type="ECO:0000313" key="4">
    <source>
        <dbReference type="EMBL" id="KAI5411504.1"/>
    </source>
</evidence>
<protein>
    <recommendedName>
        <fullName evidence="3">DUF7745 domain-containing protein</fullName>
    </recommendedName>
</protein>
<keyword evidence="1" id="KW-0175">Coiled coil</keyword>
<name>A0A9D5ALJ7_PEA</name>
<reference evidence="4 5" key="1">
    <citation type="journal article" date="2022" name="Nat. Genet.">
        <title>Improved pea reference genome and pan-genome highlight genomic features and evolutionary characteristics.</title>
        <authorList>
            <person name="Yang T."/>
            <person name="Liu R."/>
            <person name="Luo Y."/>
            <person name="Hu S."/>
            <person name="Wang D."/>
            <person name="Wang C."/>
            <person name="Pandey M.K."/>
            <person name="Ge S."/>
            <person name="Xu Q."/>
            <person name="Li N."/>
            <person name="Li G."/>
            <person name="Huang Y."/>
            <person name="Saxena R.K."/>
            <person name="Ji Y."/>
            <person name="Li M."/>
            <person name="Yan X."/>
            <person name="He Y."/>
            <person name="Liu Y."/>
            <person name="Wang X."/>
            <person name="Xiang C."/>
            <person name="Varshney R.K."/>
            <person name="Ding H."/>
            <person name="Gao S."/>
            <person name="Zong X."/>
        </authorList>
    </citation>
    <scope>NUCLEOTIDE SEQUENCE [LARGE SCALE GENOMIC DNA]</scope>
    <source>
        <strain evidence="4 5">cv. Zhongwan 6</strain>
    </source>
</reference>
<keyword evidence="2" id="KW-0472">Membrane</keyword>
<dbReference type="Gramene" id="Psat05G0654600-T1">
    <property type="protein sequence ID" value="KAI5411504.1"/>
    <property type="gene ID" value="KIW84_056546"/>
</dbReference>
<keyword evidence="5" id="KW-1185">Reference proteome</keyword>
<evidence type="ECO:0000259" key="3">
    <source>
        <dbReference type="Pfam" id="PF24924"/>
    </source>
</evidence>
<feature type="transmembrane region" description="Helical" evidence="2">
    <location>
        <begin position="21"/>
        <end position="39"/>
    </location>
</feature>